<proteinExistence type="predicted"/>
<evidence type="ECO:0000313" key="1">
    <source>
        <dbReference type="EMBL" id="KAK7495082.1"/>
    </source>
</evidence>
<protein>
    <recommendedName>
        <fullName evidence="3">Secreted protein</fullName>
    </recommendedName>
</protein>
<accession>A0ABD0L6T7</accession>
<dbReference type="EMBL" id="JACVVK020000078">
    <property type="protein sequence ID" value="KAK7495082.1"/>
    <property type="molecule type" value="Genomic_DNA"/>
</dbReference>
<gene>
    <name evidence="1" type="ORF">BaRGS_00013722</name>
</gene>
<evidence type="ECO:0008006" key="3">
    <source>
        <dbReference type="Google" id="ProtNLM"/>
    </source>
</evidence>
<dbReference type="AlphaFoldDB" id="A0ABD0L6T7"/>
<organism evidence="1 2">
    <name type="scientific">Batillaria attramentaria</name>
    <dbReference type="NCBI Taxonomy" id="370345"/>
    <lineage>
        <taxon>Eukaryota</taxon>
        <taxon>Metazoa</taxon>
        <taxon>Spiralia</taxon>
        <taxon>Lophotrochozoa</taxon>
        <taxon>Mollusca</taxon>
        <taxon>Gastropoda</taxon>
        <taxon>Caenogastropoda</taxon>
        <taxon>Sorbeoconcha</taxon>
        <taxon>Cerithioidea</taxon>
        <taxon>Batillariidae</taxon>
        <taxon>Batillaria</taxon>
    </lineage>
</organism>
<dbReference type="Proteomes" id="UP001519460">
    <property type="component" value="Unassembled WGS sequence"/>
</dbReference>
<evidence type="ECO:0000313" key="2">
    <source>
        <dbReference type="Proteomes" id="UP001519460"/>
    </source>
</evidence>
<sequence length="104" mass="11320">MEFVVLSGLSPKVVFPFALLRPLFSVEARAIVVEVLPLQDAVFEARQCPHRPRPENPPGAEDFSLNKTRATELSPHTAFLTKPFGGCETERQGISSPSDGACVL</sequence>
<keyword evidence="2" id="KW-1185">Reference proteome</keyword>
<name>A0ABD0L6T7_9CAEN</name>
<comment type="caution">
    <text evidence="1">The sequence shown here is derived from an EMBL/GenBank/DDBJ whole genome shotgun (WGS) entry which is preliminary data.</text>
</comment>
<reference evidence="1 2" key="1">
    <citation type="journal article" date="2023" name="Sci. Data">
        <title>Genome assembly of the Korean intertidal mud-creeper Batillaria attramentaria.</title>
        <authorList>
            <person name="Patra A.K."/>
            <person name="Ho P.T."/>
            <person name="Jun S."/>
            <person name="Lee S.J."/>
            <person name="Kim Y."/>
            <person name="Won Y.J."/>
        </authorList>
    </citation>
    <scope>NUCLEOTIDE SEQUENCE [LARGE SCALE GENOMIC DNA]</scope>
    <source>
        <strain evidence="1">Wonlab-2016</strain>
    </source>
</reference>